<dbReference type="GO" id="GO:0006357">
    <property type="term" value="P:regulation of transcription by RNA polymerase II"/>
    <property type="evidence" value="ECO:0007669"/>
    <property type="project" value="TreeGrafter"/>
</dbReference>
<dbReference type="STRING" id="75913.A0A0K0EY97"/>
<dbReference type="GO" id="GO:0003712">
    <property type="term" value="F:transcription coregulator activity"/>
    <property type="evidence" value="ECO:0007669"/>
    <property type="project" value="TreeGrafter"/>
</dbReference>
<name>A0A0K0EY97_STRVS</name>
<reference evidence="8" key="1">
    <citation type="submission" date="2014-07" db="EMBL/GenBank/DDBJ databases">
        <authorList>
            <person name="Martin A.A"/>
            <person name="De Silva N."/>
        </authorList>
    </citation>
    <scope>NUCLEOTIDE SEQUENCE</scope>
</reference>
<accession>A0A0K0EY97</accession>
<comment type="similarity">
    <text evidence="6">Belongs to the Mediator complex subunit 21 family.</text>
</comment>
<evidence type="ECO:0000256" key="5">
    <source>
        <dbReference type="ARBA" id="ARBA00023242"/>
    </source>
</evidence>
<evidence type="ECO:0000256" key="4">
    <source>
        <dbReference type="ARBA" id="ARBA00023163"/>
    </source>
</evidence>
<sequence length="140" mass="15521">MNFFGALMAIEMTDRITSLQDSINNLADQMANGIGVLQLNAGPCPLGEVTDFIKEENLSEIYASDIAFTSKIIDNLIESLPAIENNEEKTVNELAKINVQRQQETAKLKKEINEASKLLKILSEALDDISKTQIEARPRV</sequence>
<evidence type="ECO:0000313" key="9">
    <source>
        <dbReference type="WBParaSite" id="SVE_0150500.1"/>
    </source>
</evidence>
<keyword evidence="7" id="KW-0175">Coiled coil</keyword>
<dbReference type="InterPro" id="IPR037212">
    <property type="entry name" value="Med7/Med21-like"/>
</dbReference>
<evidence type="ECO:0000256" key="7">
    <source>
        <dbReference type="SAM" id="Coils"/>
    </source>
</evidence>
<dbReference type="InterPro" id="IPR021384">
    <property type="entry name" value="Mediator_Med21"/>
</dbReference>
<dbReference type="SUPFAM" id="SSF140718">
    <property type="entry name" value="Mediator hinge subcomplex-like"/>
    <property type="match status" value="1"/>
</dbReference>
<dbReference type="Pfam" id="PF11221">
    <property type="entry name" value="Med21"/>
    <property type="match status" value="1"/>
</dbReference>
<keyword evidence="3 6" id="KW-0010">Activator</keyword>
<dbReference type="PANTHER" id="PTHR13381:SF0">
    <property type="entry name" value="MEDIATOR OF RNA POLYMERASE II TRANSCRIPTION SUBUNIT 21"/>
    <property type="match status" value="1"/>
</dbReference>
<reference evidence="9" key="2">
    <citation type="submission" date="2015-08" db="UniProtKB">
        <authorList>
            <consortium name="WormBaseParasite"/>
        </authorList>
    </citation>
    <scope>IDENTIFICATION</scope>
</reference>
<comment type="subcellular location">
    <subcellularLocation>
        <location evidence="1 6">Nucleus</location>
    </subcellularLocation>
</comment>
<evidence type="ECO:0000313" key="8">
    <source>
        <dbReference type="Proteomes" id="UP000035680"/>
    </source>
</evidence>
<evidence type="ECO:0000256" key="6">
    <source>
        <dbReference type="RuleBase" id="RU366036"/>
    </source>
</evidence>
<keyword evidence="4 6" id="KW-0804">Transcription</keyword>
<dbReference type="Proteomes" id="UP000035680">
    <property type="component" value="Unassembled WGS sequence"/>
</dbReference>
<dbReference type="WBParaSite" id="SVE_0150500.1">
    <property type="protein sequence ID" value="SVE_0150500.1"/>
    <property type="gene ID" value="SVE_0150500"/>
</dbReference>
<protein>
    <recommendedName>
        <fullName evidence="6">Mediator of RNA polymerase II transcription subunit 21</fullName>
    </recommendedName>
</protein>
<dbReference type="AlphaFoldDB" id="A0A0K0EY97"/>
<comment type="subunit">
    <text evidence="6">Component of the Mediator complex.</text>
</comment>
<dbReference type="GO" id="GO:0016592">
    <property type="term" value="C:mediator complex"/>
    <property type="evidence" value="ECO:0007669"/>
    <property type="project" value="UniProtKB-UniRule"/>
</dbReference>
<keyword evidence="8" id="KW-1185">Reference proteome</keyword>
<evidence type="ECO:0000256" key="2">
    <source>
        <dbReference type="ARBA" id="ARBA00023015"/>
    </source>
</evidence>
<keyword evidence="2 6" id="KW-0805">Transcription regulation</keyword>
<evidence type="ECO:0000256" key="1">
    <source>
        <dbReference type="ARBA" id="ARBA00004123"/>
    </source>
</evidence>
<dbReference type="Gene3D" id="6.10.280.10">
    <property type="entry name" value="Mediator complex, subunit Med21"/>
    <property type="match status" value="1"/>
</dbReference>
<feature type="coiled-coil region" evidence="7">
    <location>
        <begin position="94"/>
        <end position="132"/>
    </location>
</feature>
<proteinExistence type="inferred from homology"/>
<comment type="function">
    <text evidence="6">Component of the Mediator complex, a coactivator involved in the regulated transcription of nearly all RNA polymerase II-dependent genes. Mediator functions as a bridge to convey information from gene-specific regulatory proteins to the basal RNA polymerase II transcription machinery. Mediator is recruited to promoters by direct interactions with regulatory proteins and serves as a scaffold for the assembly of a functional preinitiation complex with RNA polymerase II and the general transcription factors.</text>
</comment>
<organism evidence="8 9">
    <name type="scientific">Strongyloides venezuelensis</name>
    <name type="common">Threadworm</name>
    <dbReference type="NCBI Taxonomy" id="75913"/>
    <lineage>
        <taxon>Eukaryota</taxon>
        <taxon>Metazoa</taxon>
        <taxon>Ecdysozoa</taxon>
        <taxon>Nematoda</taxon>
        <taxon>Chromadorea</taxon>
        <taxon>Rhabditida</taxon>
        <taxon>Tylenchina</taxon>
        <taxon>Panagrolaimomorpha</taxon>
        <taxon>Strongyloidoidea</taxon>
        <taxon>Strongyloididae</taxon>
        <taxon>Strongyloides</taxon>
    </lineage>
</organism>
<dbReference type="PANTHER" id="PTHR13381">
    <property type="entry name" value="RNA POLYMERASE II HOLOENZYME COMPONENT SRB7"/>
    <property type="match status" value="1"/>
</dbReference>
<evidence type="ECO:0000256" key="3">
    <source>
        <dbReference type="ARBA" id="ARBA00023159"/>
    </source>
</evidence>
<keyword evidence="5 6" id="KW-0539">Nucleus</keyword>